<evidence type="ECO:0000256" key="1">
    <source>
        <dbReference type="SAM" id="MobiDB-lite"/>
    </source>
</evidence>
<dbReference type="AlphaFoldDB" id="A0AAV2LSY2"/>
<sequence>MSFSSLRAHRKPQSSQRISELKEDLKAHRGPQSSQRISELTEDLKAHRGSQSSQRTSKLTEDFRAGCRGNPAVRNEKGQIWLRRDGERARVIYAAQIQSRFRENSGTSLSNHSTQFITRWTDRTFWEKLFFSVGDLNLL</sequence>
<reference evidence="2 3" key="1">
    <citation type="submission" date="2024-04" db="EMBL/GenBank/DDBJ databases">
        <authorList>
            <person name="Waldvogel A.-M."/>
            <person name="Schoenle A."/>
        </authorList>
    </citation>
    <scope>NUCLEOTIDE SEQUENCE [LARGE SCALE GENOMIC DNA]</scope>
</reference>
<organism evidence="2 3">
    <name type="scientific">Knipowitschia caucasica</name>
    <name type="common">Caucasian dwarf goby</name>
    <name type="synonym">Pomatoschistus caucasicus</name>
    <dbReference type="NCBI Taxonomy" id="637954"/>
    <lineage>
        <taxon>Eukaryota</taxon>
        <taxon>Metazoa</taxon>
        <taxon>Chordata</taxon>
        <taxon>Craniata</taxon>
        <taxon>Vertebrata</taxon>
        <taxon>Euteleostomi</taxon>
        <taxon>Actinopterygii</taxon>
        <taxon>Neopterygii</taxon>
        <taxon>Teleostei</taxon>
        <taxon>Neoteleostei</taxon>
        <taxon>Acanthomorphata</taxon>
        <taxon>Gobiaria</taxon>
        <taxon>Gobiiformes</taxon>
        <taxon>Gobioidei</taxon>
        <taxon>Gobiidae</taxon>
        <taxon>Gobiinae</taxon>
        <taxon>Knipowitschia</taxon>
    </lineage>
</organism>
<proteinExistence type="predicted"/>
<evidence type="ECO:0000313" key="3">
    <source>
        <dbReference type="Proteomes" id="UP001497482"/>
    </source>
</evidence>
<gene>
    <name evidence="2" type="ORF">KC01_LOCUS31153</name>
</gene>
<name>A0AAV2LSY2_KNICA</name>
<evidence type="ECO:0000313" key="2">
    <source>
        <dbReference type="EMBL" id="CAL1603472.1"/>
    </source>
</evidence>
<feature type="region of interest" description="Disordered" evidence="1">
    <location>
        <begin position="1"/>
        <end position="65"/>
    </location>
</feature>
<protein>
    <submittedName>
        <fullName evidence="2">Uncharacterized protein</fullName>
    </submittedName>
</protein>
<accession>A0AAV2LSY2</accession>
<dbReference type="EMBL" id="OZ035826">
    <property type="protein sequence ID" value="CAL1603472.1"/>
    <property type="molecule type" value="Genomic_DNA"/>
</dbReference>
<keyword evidence="3" id="KW-1185">Reference proteome</keyword>
<dbReference type="Proteomes" id="UP001497482">
    <property type="component" value="Chromosome 4"/>
</dbReference>